<keyword evidence="1" id="KW-0732">Signal</keyword>
<protein>
    <submittedName>
        <fullName evidence="3">Transglutaminase-like domain-containing protein</fullName>
    </submittedName>
</protein>
<dbReference type="SUPFAM" id="SSF54001">
    <property type="entry name" value="Cysteine proteinases"/>
    <property type="match status" value="1"/>
</dbReference>
<accession>A0ABY5S384</accession>
<sequence>MRKLSFMIMVVIILTAAIIPSASAAEAEDERLDLSKLDKGAIGIRYDAPAGKVTKAVITKGANSYTYSLDKAKATKPIWLPLQMGNGAYSVVILENVTKTKYRAVLSKSVTVKVPNGADIYLHSIQHVNWMDAKKTAAKAKELTRNSKTDEEKAKAIYQYIISNVKYDFVLAKKLTDSAYIPDIDATLAASKGVCYNFASLYAAMLRSEGIPAKLVMGTTSQVDGYHAWNEVYLNGKWVLVDTTVDTGLKKSEKPFTFAKSAKDYKVEKTY</sequence>
<proteinExistence type="predicted"/>
<evidence type="ECO:0000313" key="3">
    <source>
        <dbReference type="EMBL" id="UVI28352.1"/>
    </source>
</evidence>
<evidence type="ECO:0000256" key="1">
    <source>
        <dbReference type="SAM" id="SignalP"/>
    </source>
</evidence>
<dbReference type="PANTHER" id="PTHR33490">
    <property type="entry name" value="BLR5614 PROTEIN-RELATED"/>
    <property type="match status" value="1"/>
</dbReference>
<dbReference type="Pfam" id="PF01841">
    <property type="entry name" value="Transglut_core"/>
    <property type="match status" value="1"/>
</dbReference>
<dbReference type="InterPro" id="IPR038765">
    <property type="entry name" value="Papain-like_cys_pep_sf"/>
</dbReference>
<name>A0ABY5S384_9BACL</name>
<evidence type="ECO:0000259" key="2">
    <source>
        <dbReference type="SMART" id="SM00460"/>
    </source>
</evidence>
<dbReference type="EMBL" id="CP091430">
    <property type="protein sequence ID" value="UVI28352.1"/>
    <property type="molecule type" value="Genomic_DNA"/>
</dbReference>
<dbReference type="PANTHER" id="PTHR33490:SF3">
    <property type="entry name" value="CONSERVED INTEGRAL MEMBRANE PROTEIN"/>
    <property type="match status" value="1"/>
</dbReference>
<dbReference type="Proteomes" id="UP001057877">
    <property type="component" value="Chromosome"/>
</dbReference>
<keyword evidence="4" id="KW-1185">Reference proteome</keyword>
<feature type="chain" id="PRO_5046054251" evidence="1">
    <location>
        <begin position="25"/>
        <end position="271"/>
    </location>
</feature>
<dbReference type="InterPro" id="IPR002931">
    <property type="entry name" value="Transglutaminase-like"/>
</dbReference>
<organism evidence="3 4">
    <name type="scientific">Paenibacillus spongiae</name>
    <dbReference type="NCBI Taxonomy" id="2909671"/>
    <lineage>
        <taxon>Bacteria</taxon>
        <taxon>Bacillati</taxon>
        <taxon>Bacillota</taxon>
        <taxon>Bacilli</taxon>
        <taxon>Bacillales</taxon>
        <taxon>Paenibacillaceae</taxon>
        <taxon>Paenibacillus</taxon>
    </lineage>
</organism>
<feature type="domain" description="Transglutaminase-like" evidence="2">
    <location>
        <begin position="187"/>
        <end position="245"/>
    </location>
</feature>
<dbReference type="SMART" id="SM00460">
    <property type="entry name" value="TGc"/>
    <property type="match status" value="1"/>
</dbReference>
<reference evidence="3" key="1">
    <citation type="submission" date="2022-01" db="EMBL/GenBank/DDBJ databases">
        <title>Paenibacillus spongiae sp. nov., isolated from marine sponge.</title>
        <authorList>
            <person name="Li Z."/>
            <person name="Zhang M."/>
        </authorList>
    </citation>
    <scope>NUCLEOTIDE SEQUENCE</scope>
    <source>
        <strain evidence="3">PHS-Z3</strain>
    </source>
</reference>
<evidence type="ECO:0000313" key="4">
    <source>
        <dbReference type="Proteomes" id="UP001057877"/>
    </source>
</evidence>
<dbReference type="Gene3D" id="3.10.620.30">
    <property type="match status" value="1"/>
</dbReference>
<dbReference type="RefSeq" id="WP_258384440.1">
    <property type="nucleotide sequence ID" value="NZ_CP091430.1"/>
</dbReference>
<feature type="signal peptide" evidence="1">
    <location>
        <begin position="1"/>
        <end position="24"/>
    </location>
</feature>
<gene>
    <name evidence="3" type="ORF">L1F29_23260</name>
</gene>